<protein>
    <submittedName>
        <fullName evidence="2">CYFA0S24e01310g1_1</fullName>
    </submittedName>
</protein>
<dbReference type="PRINTS" id="PR01270">
    <property type="entry name" value="HDASUPER"/>
</dbReference>
<dbReference type="AlphaFoldDB" id="A0A061BFG2"/>
<sequence length="656" mass="72073">MSSHDTDDLSRVLSGLEIGDATAYSNKTNHTNNSSTTVGAESDDVDSLDGFKKAFLDFLGRHPNVAEGARFVANKDKTLIILSPLSTRHAFGRSWVSKTYLSTIVERPQRLLATSLGIAASFTMYPAEYVLMSSSKRSPLTSPHVLKIHGKNWPNDIEKICLASEEKLAKGEVEVPEGWNSGDIYLTKKSLDALTGVIGAVETAVDTIFKNDGETPSRAFVAIRPPGHHSHPCVPSGFCLINNAQIAIEYASKTQNVTHAVILDFDLHHGDGTQDICWSKAGFEPDFGEKAAGYEEGDIDPDEHPKKEANNPKVAYFSLHDINSFPTETGYAIPTNIKNASTCVMAHDLNIWNVHLQPYDKEQDFYKDYEEKYSVLLTKADEFLTRAKREHESLIAQNLKEHKRNPSSAPKISPFKAMVVISAGFDASEYEVQTMQRHGVHVPTSFYSRFTSDAVSLANKHTDGVLLSLLEGGYSDGALTSGVFSHLVGLQRQNWDHSWGNLDVVKELVKGCRPKWVSLKHPSTEVKHWANEVCKLGRLMLPSAIINPQPPQSATLSKNGLEVPNHYAPTVGSRVTRSHAAAKLPAEKMVKEDGDMSLDEPDILAAEITGVKSDGPVEASTPSPAPANEIKKENQVLTGEFKHKFVKINGEWQVAK</sequence>
<proteinExistence type="predicted"/>
<dbReference type="InterPro" id="IPR023696">
    <property type="entry name" value="Ureohydrolase_dom_sf"/>
</dbReference>
<dbReference type="InterPro" id="IPR053244">
    <property type="entry name" value="HDAC_HD_type_1"/>
</dbReference>
<dbReference type="PANTHER" id="PTHR47558">
    <property type="entry name" value="HISTONE DEACETYLASE HOS3"/>
    <property type="match status" value="1"/>
</dbReference>
<dbReference type="InterPro" id="IPR037138">
    <property type="entry name" value="His_deacetylse_dom_sf"/>
</dbReference>
<dbReference type="EMBL" id="LK052909">
    <property type="protein sequence ID" value="CDR46621.1"/>
    <property type="molecule type" value="Genomic_DNA"/>
</dbReference>
<organism evidence="2">
    <name type="scientific">Cyberlindnera fabianii</name>
    <name type="common">Yeast</name>
    <name type="synonym">Hansenula fabianii</name>
    <dbReference type="NCBI Taxonomy" id="36022"/>
    <lineage>
        <taxon>Eukaryota</taxon>
        <taxon>Fungi</taxon>
        <taxon>Dikarya</taxon>
        <taxon>Ascomycota</taxon>
        <taxon>Saccharomycotina</taxon>
        <taxon>Saccharomycetes</taxon>
        <taxon>Phaffomycetales</taxon>
        <taxon>Phaffomycetaceae</taxon>
        <taxon>Cyberlindnera</taxon>
    </lineage>
</organism>
<reference evidence="2" key="1">
    <citation type="journal article" date="2014" name="Genome Announc.">
        <title>Genome sequence of the yeast Cyberlindnera fabianii (Hansenula fabianii).</title>
        <authorList>
            <person name="Freel K.C."/>
            <person name="Sarilar V."/>
            <person name="Neuveglise C."/>
            <person name="Devillers H."/>
            <person name="Friedrich A."/>
            <person name="Schacherer J."/>
        </authorList>
    </citation>
    <scope>NUCLEOTIDE SEQUENCE</scope>
    <source>
        <strain evidence="2">YJS4271</strain>
    </source>
</reference>
<dbReference type="SUPFAM" id="SSF52768">
    <property type="entry name" value="Arginase/deacetylase"/>
    <property type="match status" value="1"/>
</dbReference>
<dbReference type="InterPro" id="IPR000286">
    <property type="entry name" value="HDACs"/>
</dbReference>
<dbReference type="PANTHER" id="PTHR47558:SF1">
    <property type="entry name" value="HISTONE DEACETYLASE HOS3"/>
    <property type="match status" value="1"/>
</dbReference>
<evidence type="ECO:0000259" key="1">
    <source>
        <dbReference type="Pfam" id="PF00850"/>
    </source>
</evidence>
<gene>
    <name evidence="2" type="ORF">CYFA0S_24e01310g</name>
</gene>
<dbReference type="OrthoDB" id="5232919at2759"/>
<dbReference type="GO" id="GO:0004407">
    <property type="term" value="F:histone deacetylase activity"/>
    <property type="evidence" value="ECO:0007669"/>
    <property type="project" value="TreeGrafter"/>
</dbReference>
<dbReference type="GO" id="GO:0005634">
    <property type="term" value="C:nucleus"/>
    <property type="evidence" value="ECO:0007669"/>
    <property type="project" value="TreeGrafter"/>
</dbReference>
<evidence type="ECO:0000313" key="2">
    <source>
        <dbReference type="EMBL" id="CDR46621.1"/>
    </source>
</evidence>
<dbReference type="GO" id="GO:0010557">
    <property type="term" value="P:positive regulation of macromolecule biosynthetic process"/>
    <property type="evidence" value="ECO:0007669"/>
    <property type="project" value="UniProtKB-ARBA"/>
</dbReference>
<dbReference type="Pfam" id="PF00850">
    <property type="entry name" value="Hist_deacetyl"/>
    <property type="match status" value="1"/>
</dbReference>
<dbReference type="VEuPathDB" id="FungiDB:BON22_2798"/>
<name>A0A061BFG2_CYBFA</name>
<dbReference type="Gene3D" id="3.40.800.20">
    <property type="entry name" value="Histone deacetylase domain"/>
    <property type="match status" value="1"/>
</dbReference>
<dbReference type="InterPro" id="IPR023801">
    <property type="entry name" value="His_deacetylse_dom"/>
</dbReference>
<dbReference type="PhylomeDB" id="A0A061BFG2"/>
<feature type="domain" description="Histone deacetylase" evidence="1">
    <location>
        <begin position="107"/>
        <end position="372"/>
    </location>
</feature>
<accession>A0A061BFG2</accession>
<dbReference type="GO" id="GO:0010468">
    <property type="term" value="P:regulation of gene expression"/>
    <property type="evidence" value="ECO:0007669"/>
    <property type="project" value="UniProtKB-ARBA"/>
</dbReference>